<dbReference type="PANTHER" id="PTHR45947">
    <property type="entry name" value="SULFOQUINOVOSYL TRANSFERASE SQD2"/>
    <property type="match status" value="1"/>
</dbReference>
<name>A0A842IQ58_9FLAO</name>
<dbReference type="EMBL" id="JACLCP010000001">
    <property type="protein sequence ID" value="MBC2843854.1"/>
    <property type="molecule type" value="Genomic_DNA"/>
</dbReference>
<dbReference type="InterPro" id="IPR050194">
    <property type="entry name" value="Glycosyltransferase_grp1"/>
</dbReference>
<dbReference type="Gene3D" id="3.40.50.2000">
    <property type="entry name" value="Glycogen Phosphorylase B"/>
    <property type="match status" value="2"/>
</dbReference>
<feature type="domain" description="Glycosyltransferase subfamily 4-like N-terminal" evidence="2">
    <location>
        <begin position="14"/>
        <end position="217"/>
    </location>
</feature>
<accession>A0A842IQ58</accession>
<dbReference type="PANTHER" id="PTHR45947:SF13">
    <property type="entry name" value="TRANSFERASE"/>
    <property type="match status" value="1"/>
</dbReference>
<dbReference type="InterPro" id="IPR001296">
    <property type="entry name" value="Glyco_trans_1"/>
</dbReference>
<feature type="domain" description="Glycosyl transferase family 1" evidence="1">
    <location>
        <begin position="229"/>
        <end position="366"/>
    </location>
</feature>
<keyword evidence="4" id="KW-1185">Reference proteome</keyword>
<dbReference type="InterPro" id="IPR028098">
    <property type="entry name" value="Glyco_trans_4-like_N"/>
</dbReference>
<evidence type="ECO:0000259" key="1">
    <source>
        <dbReference type="Pfam" id="PF00534"/>
    </source>
</evidence>
<sequence>MKILQINKFLKAEGGAETYMFQLSAALKEKGIDVRFWGMYDDDNIVDDFPSLLADSVDYSNQGIISKLNSTISTVYSKKNRNKIAKVLDIYQPDIVHIHNYNFQLTPSVLPEIKKRNIPIVQTIHDSQMVCPYHRLFNFQRNQVCTKCIEGSFFNCIKDRCFDGSVLKSLVGSAESMLYHSLGYYEKHIDFYISPSQFLANLINKRISKEINVIPNFTLVSNEKVNIYDSDYYLYYGRISGEKGVLELIDLFSTINLNLVIVGKGPLDKIVINRINNKTNINFLGPKYGDDLYSIIKKAKYVIQPSKWFENCPMTIIESFALNTPVIGSNHSGFRDLIEHNITGYLLDFEKIDKARIELIKINKEPVDLLKKNISSYYEDNLSPKVHLEKILEIYNKMTSS</sequence>
<dbReference type="GO" id="GO:0016757">
    <property type="term" value="F:glycosyltransferase activity"/>
    <property type="evidence" value="ECO:0007669"/>
    <property type="project" value="InterPro"/>
</dbReference>
<dbReference type="Pfam" id="PF13439">
    <property type="entry name" value="Glyco_transf_4"/>
    <property type="match status" value="1"/>
</dbReference>
<dbReference type="RefSeq" id="WP_185787564.1">
    <property type="nucleotide sequence ID" value="NZ_JACLCP010000001.1"/>
</dbReference>
<comment type="caution">
    <text evidence="3">The sequence shown here is derived from an EMBL/GenBank/DDBJ whole genome shotgun (WGS) entry which is preliminary data.</text>
</comment>
<evidence type="ECO:0000313" key="4">
    <source>
        <dbReference type="Proteomes" id="UP000533900"/>
    </source>
</evidence>
<dbReference type="AlphaFoldDB" id="A0A842IQ58"/>
<dbReference type="SUPFAM" id="SSF53756">
    <property type="entry name" value="UDP-Glycosyltransferase/glycogen phosphorylase"/>
    <property type="match status" value="1"/>
</dbReference>
<proteinExistence type="predicted"/>
<dbReference type="Proteomes" id="UP000533900">
    <property type="component" value="Unassembled WGS sequence"/>
</dbReference>
<evidence type="ECO:0000313" key="3">
    <source>
        <dbReference type="EMBL" id="MBC2843854.1"/>
    </source>
</evidence>
<gene>
    <name evidence="3" type="ORF">H7F21_02025</name>
</gene>
<reference evidence="3" key="1">
    <citation type="submission" date="2020-08" db="EMBL/GenBank/DDBJ databases">
        <title>Winogradskyella ouciana sp. nov., isolated from the hadal seawater of the Mariana Trench.</title>
        <authorList>
            <person name="He X."/>
        </authorList>
    </citation>
    <scope>NUCLEOTIDE SEQUENCE [LARGE SCALE GENOMIC DNA]</scope>
    <source>
        <strain evidence="3">KCTC 52348</strain>
    </source>
</reference>
<protein>
    <submittedName>
        <fullName evidence="3">Glycosyltransferase family 4 protein</fullName>
    </submittedName>
</protein>
<evidence type="ECO:0000259" key="2">
    <source>
        <dbReference type="Pfam" id="PF13439"/>
    </source>
</evidence>
<organism evidence="3 4">
    <name type="scientific">Winogradskyella flava</name>
    <dbReference type="NCBI Taxonomy" id="1884876"/>
    <lineage>
        <taxon>Bacteria</taxon>
        <taxon>Pseudomonadati</taxon>
        <taxon>Bacteroidota</taxon>
        <taxon>Flavobacteriia</taxon>
        <taxon>Flavobacteriales</taxon>
        <taxon>Flavobacteriaceae</taxon>
        <taxon>Winogradskyella</taxon>
    </lineage>
</organism>
<keyword evidence="3" id="KW-0808">Transferase</keyword>
<dbReference type="Pfam" id="PF00534">
    <property type="entry name" value="Glycos_transf_1"/>
    <property type="match status" value="1"/>
</dbReference>
<dbReference type="CDD" id="cd03801">
    <property type="entry name" value="GT4_PimA-like"/>
    <property type="match status" value="1"/>
</dbReference>